<evidence type="ECO:0000313" key="2">
    <source>
        <dbReference type="EMBL" id="OGK19705.1"/>
    </source>
</evidence>
<dbReference type="EMBL" id="MFZH01000007">
    <property type="protein sequence ID" value="OGK19705.1"/>
    <property type="molecule type" value="Genomic_DNA"/>
</dbReference>
<organism evidence="2 3">
    <name type="scientific">Candidatus Roizmanbacteria bacterium RIFCSPHIGHO2_01_FULL_39_24</name>
    <dbReference type="NCBI Taxonomy" id="1802032"/>
    <lineage>
        <taxon>Bacteria</taxon>
        <taxon>Candidatus Roizmaniibacteriota</taxon>
    </lineage>
</organism>
<accession>A0A1F7GLL9</accession>
<proteinExistence type="predicted"/>
<name>A0A1F7GLL9_9BACT</name>
<dbReference type="Proteomes" id="UP000176850">
    <property type="component" value="Unassembled WGS sequence"/>
</dbReference>
<dbReference type="AlphaFoldDB" id="A0A1F7GLL9"/>
<sequence length="104" mass="11758">MGELIRFLGVPDTDTSGKRTFPDPDNPITVEIDPRELAQAFLQAGFTNEDPAIEGMGMDILVTQYGQTKAQRIRDDARIRFDLFRQNPSSQTEQPEAPHLRLDK</sequence>
<gene>
    <name evidence="2" type="ORF">A2799_01595</name>
</gene>
<comment type="caution">
    <text evidence="2">The sequence shown here is derived from an EMBL/GenBank/DDBJ whole genome shotgun (WGS) entry which is preliminary data.</text>
</comment>
<reference evidence="2 3" key="1">
    <citation type="journal article" date="2016" name="Nat. Commun.">
        <title>Thousands of microbial genomes shed light on interconnected biogeochemical processes in an aquifer system.</title>
        <authorList>
            <person name="Anantharaman K."/>
            <person name="Brown C.T."/>
            <person name="Hug L.A."/>
            <person name="Sharon I."/>
            <person name="Castelle C.J."/>
            <person name="Probst A.J."/>
            <person name="Thomas B.C."/>
            <person name="Singh A."/>
            <person name="Wilkins M.J."/>
            <person name="Karaoz U."/>
            <person name="Brodie E.L."/>
            <person name="Williams K.H."/>
            <person name="Hubbard S.S."/>
            <person name="Banfield J.F."/>
        </authorList>
    </citation>
    <scope>NUCLEOTIDE SEQUENCE [LARGE SCALE GENOMIC DNA]</scope>
</reference>
<feature type="region of interest" description="Disordered" evidence="1">
    <location>
        <begin position="84"/>
        <end position="104"/>
    </location>
</feature>
<evidence type="ECO:0000313" key="3">
    <source>
        <dbReference type="Proteomes" id="UP000176850"/>
    </source>
</evidence>
<protein>
    <submittedName>
        <fullName evidence="2">Uncharacterized protein</fullName>
    </submittedName>
</protein>
<feature type="region of interest" description="Disordered" evidence="1">
    <location>
        <begin position="11"/>
        <end position="30"/>
    </location>
</feature>
<evidence type="ECO:0000256" key="1">
    <source>
        <dbReference type="SAM" id="MobiDB-lite"/>
    </source>
</evidence>